<dbReference type="FunFam" id="3.40.50.720:FF:000038">
    <property type="entry name" value="D-3-phosphoglycerate dehydrogenase"/>
    <property type="match status" value="1"/>
</dbReference>
<dbReference type="PANTHER" id="PTHR42938">
    <property type="entry name" value="FORMATE DEHYDROGENASE 1"/>
    <property type="match status" value="1"/>
</dbReference>
<dbReference type="GO" id="GO:0051287">
    <property type="term" value="F:NAD binding"/>
    <property type="evidence" value="ECO:0007669"/>
    <property type="project" value="InterPro"/>
</dbReference>
<dbReference type="Pfam" id="PF00389">
    <property type="entry name" value="2-Hacid_dh"/>
    <property type="match status" value="1"/>
</dbReference>
<reference evidence="3" key="2">
    <citation type="submission" date="2020-10" db="UniProtKB">
        <authorList>
            <consortium name="WormBaseParasite"/>
        </authorList>
    </citation>
    <scope>IDENTIFICATION</scope>
</reference>
<name>A0A7E4ZU66_PANRE</name>
<dbReference type="SUPFAM" id="SSF52283">
    <property type="entry name" value="Formate/glycerate dehydrogenase catalytic domain-like"/>
    <property type="match status" value="1"/>
</dbReference>
<keyword evidence="2" id="KW-1185">Reference proteome</keyword>
<dbReference type="Gene3D" id="3.40.50.720">
    <property type="entry name" value="NAD(P)-binding Rossmann-like Domain"/>
    <property type="match status" value="1"/>
</dbReference>
<reference evidence="2" key="1">
    <citation type="journal article" date="2013" name="Genetics">
        <title>The draft genome and transcriptome of Panagrellus redivivus are shaped by the harsh demands of a free-living lifestyle.</title>
        <authorList>
            <person name="Srinivasan J."/>
            <person name="Dillman A.R."/>
            <person name="Macchietto M.G."/>
            <person name="Heikkinen L."/>
            <person name="Lakso M."/>
            <person name="Fracchia K.M."/>
            <person name="Antoshechkin I."/>
            <person name="Mortazavi A."/>
            <person name="Wong G."/>
            <person name="Sternberg P.W."/>
        </authorList>
    </citation>
    <scope>NUCLEOTIDE SEQUENCE [LARGE SCALE GENOMIC DNA]</scope>
    <source>
        <strain evidence="2">MT8872</strain>
    </source>
</reference>
<organism evidence="2 3">
    <name type="scientific">Panagrellus redivivus</name>
    <name type="common">Microworm</name>
    <dbReference type="NCBI Taxonomy" id="6233"/>
    <lineage>
        <taxon>Eukaryota</taxon>
        <taxon>Metazoa</taxon>
        <taxon>Ecdysozoa</taxon>
        <taxon>Nematoda</taxon>
        <taxon>Chromadorea</taxon>
        <taxon>Rhabditida</taxon>
        <taxon>Tylenchina</taxon>
        <taxon>Panagrolaimomorpha</taxon>
        <taxon>Panagrolaimoidea</taxon>
        <taxon>Panagrolaimidae</taxon>
        <taxon>Panagrellus</taxon>
    </lineage>
</organism>
<evidence type="ECO:0000313" key="2">
    <source>
        <dbReference type="Proteomes" id="UP000492821"/>
    </source>
</evidence>
<proteinExistence type="predicted"/>
<evidence type="ECO:0000313" key="3">
    <source>
        <dbReference type="WBParaSite" id="Pan_g17730.t1"/>
    </source>
</evidence>
<dbReference type="GO" id="GO:0004617">
    <property type="term" value="F:phosphoglycerate dehydrogenase activity"/>
    <property type="evidence" value="ECO:0007669"/>
    <property type="project" value="TreeGrafter"/>
</dbReference>
<evidence type="ECO:0000259" key="1">
    <source>
        <dbReference type="Pfam" id="PF00389"/>
    </source>
</evidence>
<sequence length="289" mass="31207">MVSASCVFCPEAVSVAGRYSRLFRMAPSACLTPFRAGKGCDVCPRKCDPRIHKRGDRQPGAVVTVVGHSVPAASFDGLNCYEAADPRIPMHGDLHHLQRHPCAAKKDTLPTALDQERRPLAPILIHSLASHDSLSHKLTKNAFRQQRATTKKQTSIEIIMIQIKSVLIADEIEQECVDTLSAVGIRVDKKTKQSEAQLCEILKSYDAVIVRSATKITSKILSAAAGSLKLVGRAGTGVDNIDVPAATENGVIVMNTPARRQAVVDPMTDIPVDSWLLSSVRGYTFAGGF</sequence>
<dbReference type="PANTHER" id="PTHR42938:SF22">
    <property type="entry name" value="D-3-PHOSPHOGLYCERATE DEHYDROGENASE"/>
    <property type="match status" value="1"/>
</dbReference>
<dbReference type="InterPro" id="IPR006139">
    <property type="entry name" value="D-isomer_2_OHA_DH_cat_dom"/>
</dbReference>
<accession>A0A7E4ZU66</accession>
<dbReference type="AlphaFoldDB" id="A0A7E4ZU66"/>
<dbReference type="Proteomes" id="UP000492821">
    <property type="component" value="Unassembled WGS sequence"/>
</dbReference>
<feature type="domain" description="D-isomer specific 2-hydroxyacid dehydrogenase catalytic" evidence="1">
    <location>
        <begin position="166"/>
        <end position="258"/>
    </location>
</feature>
<dbReference type="WBParaSite" id="Pan_g17730.t1">
    <property type="protein sequence ID" value="Pan_g17730.t1"/>
    <property type="gene ID" value="Pan_g17730"/>
</dbReference>
<protein>
    <submittedName>
        <fullName evidence="3">2-Hacid_dh domain-containing protein</fullName>
    </submittedName>
</protein>